<keyword evidence="8" id="KW-1185">Reference proteome</keyword>
<evidence type="ECO:0000256" key="1">
    <source>
        <dbReference type="ARBA" id="ARBA00010797"/>
    </source>
</evidence>
<dbReference type="EMBL" id="AP023214">
    <property type="protein sequence ID" value="BCG49371.1"/>
    <property type="molecule type" value="Genomic_DNA"/>
</dbReference>
<dbReference type="PRINTS" id="PR00063">
    <property type="entry name" value="RIBOSOMALL27"/>
</dbReference>
<dbReference type="Pfam" id="PF01016">
    <property type="entry name" value="Ribosomal_L27"/>
    <property type="match status" value="1"/>
</dbReference>
<dbReference type="AlphaFoldDB" id="A0A7R6VYJ8"/>
<feature type="region of interest" description="Disordered" evidence="6">
    <location>
        <begin position="1"/>
        <end position="20"/>
    </location>
</feature>
<evidence type="ECO:0000256" key="6">
    <source>
        <dbReference type="SAM" id="MobiDB-lite"/>
    </source>
</evidence>
<keyword evidence="3" id="KW-0687">Ribonucleoprotein</keyword>
<dbReference type="SUPFAM" id="SSF110324">
    <property type="entry name" value="Ribosomal L27 protein-like"/>
    <property type="match status" value="1"/>
</dbReference>
<protein>
    <recommendedName>
        <fullName evidence="4">Large ribosomal subunit protein bL27</fullName>
    </recommendedName>
    <alternativeName>
        <fullName evidence="5">50S ribosomal protein L27</fullName>
    </alternativeName>
</protein>
<evidence type="ECO:0000256" key="4">
    <source>
        <dbReference type="ARBA" id="ARBA00035175"/>
    </source>
</evidence>
<keyword evidence="2 7" id="KW-0689">Ribosomal protein</keyword>
<evidence type="ECO:0000256" key="5">
    <source>
        <dbReference type="ARBA" id="ARBA00035477"/>
    </source>
</evidence>
<proteinExistence type="inferred from homology"/>
<dbReference type="Gene3D" id="2.40.50.100">
    <property type="match status" value="1"/>
</dbReference>
<evidence type="ECO:0000256" key="3">
    <source>
        <dbReference type="ARBA" id="ARBA00023274"/>
    </source>
</evidence>
<dbReference type="GO" id="GO:0006412">
    <property type="term" value="P:translation"/>
    <property type="evidence" value="ECO:0007669"/>
    <property type="project" value="InterPro"/>
</dbReference>
<dbReference type="GO" id="GO:0003735">
    <property type="term" value="F:structural constituent of ribosome"/>
    <property type="evidence" value="ECO:0007669"/>
    <property type="project" value="InterPro"/>
</dbReference>
<dbReference type="KEGG" id="crr:CRDco_1460"/>
<name>A0A7R6VYJ8_CARRU</name>
<evidence type="ECO:0000313" key="7">
    <source>
        <dbReference type="EMBL" id="BCG49371.1"/>
    </source>
</evidence>
<accession>A0A7R6VYJ8</accession>
<dbReference type="PANTHER" id="PTHR15893">
    <property type="entry name" value="RIBOSOMAL PROTEIN L27"/>
    <property type="match status" value="1"/>
</dbReference>
<comment type="similarity">
    <text evidence="1">Belongs to the bacterial ribosomal protein bL27 family.</text>
</comment>
<evidence type="ECO:0000256" key="2">
    <source>
        <dbReference type="ARBA" id="ARBA00022980"/>
    </source>
</evidence>
<reference evidence="7 8" key="1">
    <citation type="journal article" date="2020" name="Genome Biol. Evol.">
        <title>Comparative Genomics Underlines Multiple Roles of Profftella, an Obligate Symbiont of Psyllids: Providing Toxins, Vitamins, and Carotenoids.</title>
        <authorList>
            <person name="Nakabachi A."/>
            <person name="Piel J."/>
            <person name="Malenovsky I."/>
            <person name="Hirose Y."/>
        </authorList>
    </citation>
    <scope>NUCLEOTIDE SEQUENCE [LARGE SCALE GENOMIC DNA]</scope>
    <source>
        <strain evidence="7 8">Dco</strain>
    </source>
</reference>
<dbReference type="PANTHER" id="PTHR15893:SF0">
    <property type="entry name" value="LARGE RIBOSOMAL SUBUNIT PROTEIN BL27M"/>
    <property type="match status" value="1"/>
</dbReference>
<evidence type="ECO:0000313" key="8">
    <source>
        <dbReference type="Proteomes" id="UP000595596"/>
    </source>
</evidence>
<dbReference type="GO" id="GO:0005840">
    <property type="term" value="C:ribosome"/>
    <property type="evidence" value="ECO:0007669"/>
    <property type="project" value="UniProtKB-KW"/>
</dbReference>
<dbReference type="RefSeq" id="WP_201329462.1">
    <property type="nucleotide sequence ID" value="NZ_AP023214.1"/>
</dbReference>
<dbReference type="InterPro" id="IPR001684">
    <property type="entry name" value="Ribosomal_bL27"/>
</dbReference>
<gene>
    <name evidence="7" type="primary">rpmA</name>
    <name evidence="7" type="ORF">CRDco_1460</name>
</gene>
<dbReference type="Proteomes" id="UP000595596">
    <property type="component" value="Chromosome"/>
</dbReference>
<dbReference type="GO" id="GO:1990904">
    <property type="term" value="C:ribonucleoprotein complex"/>
    <property type="evidence" value="ECO:0007669"/>
    <property type="project" value="UniProtKB-KW"/>
</dbReference>
<organism evidence="7 8">
    <name type="scientific">Candidatus Carsonella ruddii</name>
    <name type="common">Diaphorina cf. continua</name>
    <dbReference type="NCBI Taxonomy" id="2661587"/>
    <lineage>
        <taxon>Bacteria</taxon>
        <taxon>Pseudomonadati</taxon>
        <taxon>Pseudomonadota</taxon>
        <taxon>Gammaproteobacteria</taxon>
        <taxon>Oceanospirillales</taxon>
        <taxon>Halomonadaceae</taxon>
        <taxon>Zymobacter group</taxon>
        <taxon>Candidatus Carsonella</taxon>
    </lineage>
</organism>
<sequence length="85" mass="9545">MAQKKAGGSSRNGRESFSKRLGIKKYNNNFVKKGSIIVKQNGSKFGIGKNVFFSKNFYIQSSIDGIVLINCKKKKTFVEVKNVYC</sequence>